<gene>
    <name evidence="4" type="ORF">GCM10011416_04830</name>
</gene>
<evidence type="ECO:0000259" key="2">
    <source>
        <dbReference type="Pfam" id="PF18676"/>
    </source>
</evidence>
<evidence type="ECO:0000259" key="3">
    <source>
        <dbReference type="Pfam" id="PF18962"/>
    </source>
</evidence>
<dbReference type="Gene3D" id="2.60.40.1080">
    <property type="match status" value="1"/>
</dbReference>
<dbReference type="EMBL" id="BMJW01000001">
    <property type="protein sequence ID" value="GGG91269.1"/>
    <property type="molecule type" value="Genomic_DNA"/>
</dbReference>
<proteinExistence type="predicted"/>
<dbReference type="NCBIfam" id="TIGR04183">
    <property type="entry name" value="Por_Secre_tail"/>
    <property type="match status" value="1"/>
</dbReference>
<dbReference type="InterPro" id="IPR008964">
    <property type="entry name" value="Invasin/intimin_cell_adhesion"/>
</dbReference>
<dbReference type="InterPro" id="IPR026444">
    <property type="entry name" value="Secre_tail"/>
</dbReference>
<dbReference type="Pfam" id="PF18676">
    <property type="entry name" value="MBG_2"/>
    <property type="match status" value="1"/>
</dbReference>
<name>A0A917MC18_9FLAO</name>
<comment type="caution">
    <text evidence="4">The sequence shown here is derived from an EMBL/GenBank/DDBJ whole genome shotgun (WGS) entry which is preliminary data.</text>
</comment>
<keyword evidence="5" id="KW-1185">Reference proteome</keyword>
<sequence length="250" mass="26990">MSKDLTIVKKPITITADAKNKVYGATDPSLTYQITTGGLEKGDVLTGSLTRIAGENVGTYEIGSTLANVNYSITFVSNNLTIAKATQTITFETLTHVQDVFDFTATSSSGLAITYTSSNTNVATILGNTVTVLSVGTTNITAQQAGDANYEAAPDVVQVLTIIQFGEDQDILLSEAVQVYPNPATNFIRVDLDTLDKARIKIYSITGKQLLEVQDYTSKEILNISSLKSGMYLLKIESDTTSTMKKFIKR</sequence>
<feature type="domain" description="Secretion system C-terminal sorting" evidence="3">
    <location>
        <begin position="179"/>
        <end position="248"/>
    </location>
</feature>
<dbReference type="AlphaFoldDB" id="A0A917MC18"/>
<evidence type="ECO:0008006" key="6">
    <source>
        <dbReference type="Google" id="ProtNLM"/>
    </source>
</evidence>
<protein>
    <recommendedName>
        <fullName evidence="6">Por secretion system C-terminal sorting domain-containing protein</fullName>
    </recommendedName>
</protein>
<dbReference type="SUPFAM" id="SSF49373">
    <property type="entry name" value="Invasin/intimin cell-adhesion fragments"/>
    <property type="match status" value="1"/>
</dbReference>
<evidence type="ECO:0000313" key="4">
    <source>
        <dbReference type="EMBL" id="GGG91269.1"/>
    </source>
</evidence>
<dbReference type="Proteomes" id="UP000633278">
    <property type="component" value="Unassembled WGS sequence"/>
</dbReference>
<evidence type="ECO:0000313" key="5">
    <source>
        <dbReference type="Proteomes" id="UP000633278"/>
    </source>
</evidence>
<accession>A0A917MC18</accession>
<feature type="domain" description="MBG" evidence="2">
    <location>
        <begin position="12"/>
        <end position="81"/>
    </location>
</feature>
<dbReference type="InterPro" id="IPR041286">
    <property type="entry name" value="MBG_2"/>
</dbReference>
<evidence type="ECO:0000256" key="1">
    <source>
        <dbReference type="ARBA" id="ARBA00022729"/>
    </source>
</evidence>
<keyword evidence="1" id="KW-0732">Signal</keyword>
<organism evidence="4 5">
    <name type="scientific">Polaribacter pacificus</name>
    <dbReference type="NCBI Taxonomy" id="1775173"/>
    <lineage>
        <taxon>Bacteria</taxon>
        <taxon>Pseudomonadati</taxon>
        <taxon>Bacteroidota</taxon>
        <taxon>Flavobacteriia</taxon>
        <taxon>Flavobacteriales</taxon>
        <taxon>Flavobacteriaceae</taxon>
    </lineage>
</organism>
<reference evidence="4" key="1">
    <citation type="journal article" date="2014" name="Int. J. Syst. Evol. Microbiol.">
        <title>Complete genome sequence of Corynebacterium casei LMG S-19264T (=DSM 44701T), isolated from a smear-ripened cheese.</title>
        <authorList>
            <consortium name="US DOE Joint Genome Institute (JGI-PGF)"/>
            <person name="Walter F."/>
            <person name="Albersmeier A."/>
            <person name="Kalinowski J."/>
            <person name="Ruckert C."/>
        </authorList>
    </citation>
    <scope>NUCLEOTIDE SEQUENCE</scope>
    <source>
        <strain evidence="4">CGMCC 1.15763</strain>
    </source>
</reference>
<dbReference type="Pfam" id="PF18962">
    <property type="entry name" value="Por_Secre_tail"/>
    <property type="match status" value="1"/>
</dbReference>
<reference evidence="4" key="2">
    <citation type="submission" date="2020-09" db="EMBL/GenBank/DDBJ databases">
        <authorList>
            <person name="Sun Q."/>
            <person name="Zhou Y."/>
        </authorList>
    </citation>
    <scope>NUCLEOTIDE SEQUENCE</scope>
    <source>
        <strain evidence="4">CGMCC 1.15763</strain>
    </source>
</reference>